<organism evidence="1 2">
    <name type="scientific">Nocardia aurantiaca</name>
    <dbReference type="NCBI Taxonomy" id="2675850"/>
    <lineage>
        <taxon>Bacteria</taxon>
        <taxon>Bacillati</taxon>
        <taxon>Actinomycetota</taxon>
        <taxon>Actinomycetes</taxon>
        <taxon>Mycobacteriales</taxon>
        <taxon>Nocardiaceae</taxon>
        <taxon>Nocardia</taxon>
    </lineage>
</organism>
<reference evidence="1 2" key="1">
    <citation type="submission" date="2019-11" db="EMBL/GenBank/DDBJ databases">
        <title>Nocardia sp. nov. CT2-14 isolated from soil.</title>
        <authorList>
            <person name="Kanchanasin P."/>
            <person name="Tanasupawat S."/>
            <person name="Yuki M."/>
            <person name="Kudo T."/>
        </authorList>
    </citation>
    <scope>NUCLEOTIDE SEQUENCE [LARGE SCALE GENOMIC DNA]</scope>
    <source>
        <strain evidence="1 2">CT2-14</strain>
    </source>
</reference>
<protein>
    <submittedName>
        <fullName evidence="1">Uncharacterized protein</fullName>
    </submittedName>
</protein>
<gene>
    <name evidence="1" type="ORF">GLP40_25225</name>
</gene>
<accession>A0A6I3L194</accession>
<dbReference type="AlphaFoldDB" id="A0A6I3L194"/>
<proteinExistence type="predicted"/>
<evidence type="ECO:0000313" key="2">
    <source>
        <dbReference type="Proteomes" id="UP000432464"/>
    </source>
</evidence>
<dbReference type="EMBL" id="WMBB01000012">
    <property type="protein sequence ID" value="MTE16062.1"/>
    <property type="molecule type" value="Genomic_DNA"/>
</dbReference>
<evidence type="ECO:0000313" key="1">
    <source>
        <dbReference type="EMBL" id="MTE16062.1"/>
    </source>
</evidence>
<dbReference type="Proteomes" id="UP000432464">
    <property type="component" value="Unassembled WGS sequence"/>
</dbReference>
<name>A0A6I3L194_9NOCA</name>
<keyword evidence="2" id="KW-1185">Reference proteome</keyword>
<dbReference type="RefSeq" id="WP_154790474.1">
    <property type="nucleotide sequence ID" value="NZ_WMBB01000012.1"/>
</dbReference>
<sequence length="178" mass="18553">MSVRRAGGLAAVLLIGLILVLRALDWTDNTFSGPARTMDKMSAIPSSAITRTTTKVSASAESVTETCTQFARETGASVSKYNEFVLTRDTAGLSGFLNRRDSAAAALEDAATTVEVGVSVAEEAVPEPLASTLTNYVAAARALATETRKMNDASSLANLNIAGARAEGARIAVLKLCR</sequence>
<comment type="caution">
    <text evidence="1">The sequence shown here is derived from an EMBL/GenBank/DDBJ whole genome shotgun (WGS) entry which is preliminary data.</text>
</comment>